<evidence type="ECO:0000313" key="1">
    <source>
        <dbReference type="EMBL" id="EAR10297.1"/>
    </source>
</evidence>
<keyword evidence="2" id="KW-1185">Reference proteome</keyword>
<name>A4BBG2_9GAMM</name>
<sequence>MLCLHAFNQHGDALTATDARRRDAIATAGLCK</sequence>
<organism evidence="1 2">
    <name type="scientific">Reinekea blandensis MED297</name>
    <dbReference type="NCBI Taxonomy" id="314283"/>
    <lineage>
        <taxon>Bacteria</taxon>
        <taxon>Pseudomonadati</taxon>
        <taxon>Pseudomonadota</taxon>
        <taxon>Gammaproteobacteria</taxon>
        <taxon>Oceanospirillales</taxon>
        <taxon>Saccharospirillaceae</taxon>
        <taxon>Reinekea</taxon>
    </lineage>
</organism>
<comment type="caution">
    <text evidence="1">The sequence shown here is derived from an EMBL/GenBank/DDBJ whole genome shotgun (WGS) entry which is preliminary data.</text>
</comment>
<dbReference type="Proteomes" id="UP000005953">
    <property type="component" value="Unassembled WGS sequence"/>
</dbReference>
<dbReference type="AlphaFoldDB" id="A4BBG2"/>
<accession>A4BBG2</accession>
<reference evidence="1 2" key="1">
    <citation type="submission" date="2006-02" db="EMBL/GenBank/DDBJ databases">
        <authorList>
            <person name="Pinhassi J."/>
            <person name="Pedros-Alio C."/>
            <person name="Ferriera S."/>
            <person name="Johnson J."/>
            <person name="Kravitz S."/>
            <person name="Halpern A."/>
            <person name="Remington K."/>
            <person name="Beeson K."/>
            <person name="Tran B."/>
            <person name="Rogers Y.-H."/>
            <person name="Friedman R."/>
            <person name="Venter J.C."/>
        </authorList>
    </citation>
    <scope>NUCLEOTIDE SEQUENCE [LARGE SCALE GENOMIC DNA]</scope>
    <source>
        <strain evidence="1 2">MED297</strain>
    </source>
</reference>
<evidence type="ECO:0000313" key="2">
    <source>
        <dbReference type="Proteomes" id="UP000005953"/>
    </source>
</evidence>
<dbReference type="HOGENOM" id="CLU_3391011_0_0_6"/>
<gene>
    <name evidence="1" type="ORF">MED297_00710</name>
</gene>
<proteinExistence type="predicted"/>
<protein>
    <submittedName>
        <fullName evidence="1">Uncharacterized protein</fullName>
    </submittedName>
</protein>
<dbReference type="EMBL" id="AAOE01000004">
    <property type="protein sequence ID" value="EAR10297.1"/>
    <property type="molecule type" value="Genomic_DNA"/>
</dbReference>